<dbReference type="EMBL" id="BPQP01000065">
    <property type="protein sequence ID" value="GJD96649.1"/>
    <property type="molecule type" value="Genomic_DNA"/>
</dbReference>
<protein>
    <submittedName>
        <fullName evidence="1">Uncharacterized protein</fullName>
    </submittedName>
</protein>
<name>A0ABQ4S2E3_9HYPH</name>
<reference evidence="1" key="1">
    <citation type="journal article" date="2021" name="Front. Microbiol.">
        <title>Comprehensive Comparative Genomics and Phenotyping of Methylobacterium Species.</title>
        <authorList>
            <person name="Alessa O."/>
            <person name="Ogura Y."/>
            <person name="Fujitani Y."/>
            <person name="Takami H."/>
            <person name="Hayashi T."/>
            <person name="Sahin N."/>
            <person name="Tani A."/>
        </authorList>
    </citation>
    <scope>NUCLEOTIDE SEQUENCE</scope>
    <source>
        <strain evidence="1">DSM 19015</strain>
    </source>
</reference>
<reference evidence="1" key="2">
    <citation type="submission" date="2021-08" db="EMBL/GenBank/DDBJ databases">
        <authorList>
            <person name="Tani A."/>
            <person name="Ola A."/>
            <person name="Ogura Y."/>
            <person name="Katsura K."/>
            <person name="Hayashi T."/>
        </authorList>
    </citation>
    <scope>NUCLEOTIDE SEQUENCE</scope>
    <source>
        <strain evidence="1">DSM 19015</strain>
    </source>
</reference>
<accession>A0ABQ4S2E3</accession>
<dbReference type="Proteomes" id="UP001055125">
    <property type="component" value="Unassembled WGS sequence"/>
</dbReference>
<proteinExistence type="predicted"/>
<keyword evidence="2" id="KW-1185">Reference proteome</keyword>
<organism evidence="1 2">
    <name type="scientific">Methylobacterium iners</name>
    <dbReference type="NCBI Taxonomy" id="418707"/>
    <lineage>
        <taxon>Bacteria</taxon>
        <taxon>Pseudomonadati</taxon>
        <taxon>Pseudomonadota</taxon>
        <taxon>Alphaproteobacteria</taxon>
        <taxon>Hyphomicrobiales</taxon>
        <taxon>Methylobacteriaceae</taxon>
        <taxon>Methylobacterium</taxon>
    </lineage>
</organism>
<evidence type="ECO:0000313" key="1">
    <source>
        <dbReference type="EMBL" id="GJD96649.1"/>
    </source>
</evidence>
<evidence type="ECO:0000313" key="2">
    <source>
        <dbReference type="Proteomes" id="UP001055125"/>
    </source>
</evidence>
<sequence length="413" mass="46722">MPSIPFVRRGSDNHFLLSTLLHRSDQLAEMVDVPVGQRYLIVLPVLDYIRLSLKDDDGRIGLLNVSDVQSLIEGRALLILDLSNEGPTYDREIFDSLHRQLAVRGVPMHRVVFVSQNRLLSLEYRRYHNDGIVFWQSEFFVQTIANWLSEHDSQRLFGSKAFERADYSPLRAADAPSSFMCQNAAVRWHRVLIYRWLTLRGFSSEGMVSFYGIGPDNSKANEIDIYNPPDEIKNEFGDLVAGIEDWIPRRAEKMDASVGSGNDLVLTLDVKSYAYSDLSIVTESDFFVPGIERVTEKAVKAAAMGVPFIIVGAPRSVQRLAEMGFCTFDGLIDQSYDLVDDPLKRLRALFKTIESGWERCRSNPAAWRNAARDQALANFHHGKGGLVKRLDQLLTMPMLSRMSRFIEEGDVVG</sequence>
<comment type="caution">
    <text evidence="1">The sequence shown here is derived from an EMBL/GenBank/DDBJ whole genome shotgun (WGS) entry which is preliminary data.</text>
</comment>
<gene>
    <name evidence="1" type="ORF">OCOJLMKI_3872</name>
</gene>